<dbReference type="InterPro" id="IPR036259">
    <property type="entry name" value="MFS_trans_sf"/>
</dbReference>
<comment type="subcellular location">
    <subcellularLocation>
        <location evidence="1">Endomembrane system</location>
        <topology evidence="1">Multi-pass membrane protein</topology>
    </subcellularLocation>
</comment>
<keyword evidence="3 7" id="KW-0812">Transmembrane</keyword>
<feature type="transmembrane region" description="Helical" evidence="7">
    <location>
        <begin position="263"/>
        <end position="287"/>
    </location>
</feature>
<feature type="transmembrane region" description="Helical" evidence="7">
    <location>
        <begin position="77"/>
        <end position="96"/>
    </location>
</feature>
<feature type="transmembrane region" description="Helical" evidence="7">
    <location>
        <begin position="46"/>
        <end position="65"/>
    </location>
</feature>
<dbReference type="PANTHER" id="PTHR23501:SF191">
    <property type="entry name" value="VACUOLAR BASIC AMINO ACID TRANSPORTER 4"/>
    <property type="match status" value="1"/>
</dbReference>
<feature type="transmembrane region" description="Helical" evidence="7">
    <location>
        <begin position="198"/>
        <end position="216"/>
    </location>
</feature>
<feature type="transmembrane region" description="Helical" evidence="7">
    <location>
        <begin position="12"/>
        <end position="34"/>
    </location>
</feature>
<gene>
    <name evidence="9" type="ORF">KZJ38_02660</name>
</gene>
<name>A0ABX8UPV8_9BURK</name>
<dbReference type="SUPFAM" id="SSF103473">
    <property type="entry name" value="MFS general substrate transporter"/>
    <property type="match status" value="1"/>
</dbReference>
<dbReference type="PROSITE" id="PS50850">
    <property type="entry name" value="MFS"/>
    <property type="match status" value="1"/>
</dbReference>
<evidence type="ECO:0000256" key="4">
    <source>
        <dbReference type="ARBA" id="ARBA00022989"/>
    </source>
</evidence>
<dbReference type="Gene3D" id="1.20.1250.20">
    <property type="entry name" value="MFS general substrate transporter like domains"/>
    <property type="match status" value="1"/>
</dbReference>
<evidence type="ECO:0000256" key="2">
    <source>
        <dbReference type="ARBA" id="ARBA00022448"/>
    </source>
</evidence>
<feature type="transmembrane region" description="Helical" evidence="7">
    <location>
        <begin position="165"/>
        <end position="186"/>
    </location>
</feature>
<feature type="transmembrane region" description="Helical" evidence="7">
    <location>
        <begin position="222"/>
        <end position="242"/>
    </location>
</feature>
<organism evidence="9 10">
    <name type="scientific">Paraburkholderia edwinii</name>
    <dbReference type="NCBI Taxonomy" id="2861782"/>
    <lineage>
        <taxon>Bacteria</taxon>
        <taxon>Pseudomonadati</taxon>
        <taxon>Pseudomonadota</taxon>
        <taxon>Betaproteobacteria</taxon>
        <taxon>Burkholderiales</taxon>
        <taxon>Burkholderiaceae</taxon>
        <taxon>Paraburkholderia</taxon>
    </lineage>
</organism>
<dbReference type="InterPro" id="IPR005829">
    <property type="entry name" value="Sugar_transporter_CS"/>
</dbReference>
<keyword evidence="5 7" id="KW-0472">Membrane</keyword>
<evidence type="ECO:0000256" key="5">
    <source>
        <dbReference type="ARBA" id="ARBA00023136"/>
    </source>
</evidence>
<dbReference type="RefSeq" id="WP_219798672.1">
    <property type="nucleotide sequence ID" value="NZ_CP080095.1"/>
</dbReference>
<evidence type="ECO:0000259" key="8">
    <source>
        <dbReference type="PROSITE" id="PS50850"/>
    </source>
</evidence>
<proteinExistence type="predicted"/>
<protein>
    <recommendedName>
        <fullName evidence="6">MFS-type drug efflux transporter P55</fullName>
    </recommendedName>
</protein>
<dbReference type="InterPro" id="IPR020846">
    <property type="entry name" value="MFS_dom"/>
</dbReference>
<feature type="transmembrane region" description="Helical" evidence="7">
    <location>
        <begin position="327"/>
        <end position="348"/>
    </location>
</feature>
<feature type="transmembrane region" description="Helical" evidence="7">
    <location>
        <begin position="456"/>
        <end position="477"/>
    </location>
</feature>
<sequence>MAESRNSGRALVIASVMASTAMIAIEMTIVSTAMPQIATQLGGLDLYSWVFSSFLLAQTAMTVVFGKLADLFGRKPVMLVGIAIFLAGSLLAGFAWSMPAMIAFRLIQGIGAGAIQPVAMTIVGDLYPAHERGKVQGYLASVWAISAVVGPVVGGFIIHALSWAWIFWMNVPIGLAAAAGFIAFLHEKPGRQRPSIDIAGAALFTVAVAALMIALTDAGASAGRHALYACAVCAVASVLFVIQERRAAEPMISFALWSRRPIAATNASTLLSGMVLMGVTTFLPIYVQGVLQRSPVVAGMALTVMMVGWPVGATISARLFRRYNLRSILVVGSVFIPVGGAVFALMTVDSTPLTAAFGSLVMGFGMGLSATAALVLIQEIVEANQRGSATASNLFSRNLGSTLGATVFGAVFNFGLAHAKQIGAVTPDQLRAALDASAEKLGAVDMGVRVALQQSLHLTFAGVLGVSIALFLLAMLVPSVVIRHKREVTTPVAH</sequence>
<evidence type="ECO:0000313" key="10">
    <source>
        <dbReference type="Proteomes" id="UP000826462"/>
    </source>
</evidence>
<feature type="transmembrane region" description="Helical" evidence="7">
    <location>
        <begin position="354"/>
        <end position="377"/>
    </location>
</feature>
<dbReference type="EMBL" id="CP080095">
    <property type="protein sequence ID" value="QYD69305.1"/>
    <property type="molecule type" value="Genomic_DNA"/>
</dbReference>
<keyword evidence="4 7" id="KW-1133">Transmembrane helix</keyword>
<dbReference type="Proteomes" id="UP000826462">
    <property type="component" value="Chromosome 1"/>
</dbReference>
<feature type="transmembrane region" description="Helical" evidence="7">
    <location>
        <begin position="398"/>
        <end position="417"/>
    </location>
</feature>
<dbReference type="InterPro" id="IPR011701">
    <property type="entry name" value="MFS"/>
</dbReference>
<accession>A0ABX8UPV8</accession>
<dbReference type="PROSITE" id="PS00217">
    <property type="entry name" value="SUGAR_TRANSPORT_2"/>
    <property type="match status" value="1"/>
</dbReference>
<keyword evidence="10" id="KW-1185">Reference proteome</keyword>
<dbReference type="Pfam" id="PF07690">
    <property type="entry name" value="MFS_1"/>
    <property type="match status" value="1"/>
</dbReference>
<reference evidence="9 10" key="1">
    <citation type="submission" date="2021-07" db="EMBL/GenBank/DDBJ databases">
        <title>Paraburkholderia edwinii protects Aspergillus sp. from phenazines by acting as a toxin sponge.</title>
        <authorList>
            <person name="Dahlstrom K.M."/>
            <person name="Newman D.K."/>
        </authorList>
    </citation>
    <scope>NUCLEOTIDE SEQUENCE [LARGE SCALE GENOMIC DNA]</scope>
    <source>
        <strain evidence="9 10">Pe01</strain>
    </source>
</reference>
<evidence type="ECO:0000256" key="7">
    <source>
        <dbReference type="SAM" id="Phobius"/>
    </source>
</evidence>
<keyword evidence="2" id="KW-0813">Transport</keyword>
<dbReference type="PANTHER" id="PTHR23501">
    <property type="entry name" value="MAJOR FACILITATOR SUPERFAMILY"/>
    <property type="match status" value="1"/>
</dbReference>
<feature type="transmembrane region" description="Helical" evidence="7">
    <location>
        <begin position="299"/>
        <end position="320"/>
    </location>
</feature>
<dbReference type="PRINTS" id="PR01036">
    <property type="entry name" value="TCRTETB"/>
</dbReference>
<evidence type="ECO:0000256" key="3">
    <source>
        <dbReference type="ARBA" id="ARBA00022692"/>
    </source>
</evidence>
<dbReference type="Gene3D" id="1.20.1720.10">
    <property type="entry name" value="Multidrug resistance protein D"/>
    <property type="match status" value="1"/>
</dbReference>
<feature type="domain" description="Major facilitator superfamily (MFS) profile" evidence="8">
    <location>
        <begin position="12"/>
        <end position="486"/>
    </location>
</feature>
<feature type="transmembrane region" description="Helical" evidence="7">
    <location>
        <begin position="102"/>
        <end position="126"/>
    </location>
</feature>
<evidence type="ECO:0000256" key="1">
    <source>
        <dbReference type="ARBA" id="ARBA00004127"/>
    </source>
</evidence>
<evidence type="ECO:0000256" key="6">
    <source>
        <dbReference type="ARBA" id="ARBA00044273"/>
    </source>
</evidence>
<feature type="transmembrane region" description="Helical" evidence="7">
    <location>
        <begin position="138"/>
        <end position="159"/>
    </location>
</feature>
<dbReference type="CDD" id="cd17502">
    <property type="entry name" value="MFS_Azr1_MDR_like"/>
    <property type="match status" value="1"/>
</dbReference>
<evidence type="ECO:0000313" key="9">
    <source>
        <dbReference type="EMBL" id="QYD69305.1"/>
    </source>
</evidence>